<gene>
    <name evidence="2" type="ORF">PPAR00522_LOCUS15172</name>
</gene>
<protein>
    <submittedName>
        <fullName evidence="2">Uncharacterized protein</fullName>
    </submittedName>
</protein>
<feature type="compositionally biased region" description="Acidic residues" evidence="1">
    <location>
        <begin position="62"/>
        <end position="72"/>
    </location>
</feature>
<feature type="region of interest" description="Disordered" evidence="1">
    <location>
        <begin position="53"/>
        <end position="74"/>
    </location>
</feature>
<accession>A0A7S0V5U0</accession>
<proteinExistence type="predicted"/>
<evidence type="ECO:0000256" key="1">
    <source>
        <dbReference type="SAM" id="MobiDB-lite"/>
    </source>
</evidence>
<reference evidence="2" key="1">
    <citation type="submission" date="2021-01" db="EMBL/GenBank/DDBJ databases">
        <authorList>
            <person name="Corre E."/>
            <person name="Pelletier E."/>
            <person name="Niang G."/>
            <person name="Scheremetjew M."/>
            <person name="Finn R."/>
            <person name="Kale V."/>
            <person name="Holt S."/>
            <person name="Cochrane G."/>
            <person name="Meng A."/>
            <person name="Brown T."/>
            <person name="Cohen L."/>
        </authorList>
    </citation>
    <scope>NUCLEOTIDE SEQUENCE</scope>
    <source>
        <strain evidence="2">SAG 63-3</strain>
    </source>
</reference>
<sequence>MVNTLCQLRRFDASFNSQAISDSGHDDIFASSSLQGKNAYFVYNDKLRTKSHSRRQRLMTVPEEDGEEEDGSDATAQQTYFERGLSIQSIVQKADAGDIKSSCSLSFAPSFKSVVIEDLFGAKSVTFSSWVSCKASPTSNLSPNIDRRESTNGVQPSRISSSDLLSSVTNFTLDDSCGSGDMALLNRLKSMLLTQISFN</sequence>
<dbReference type="EMBL" id="HBFM01023436">
    <property type="protein sequence ID" value="CAD8780948.1"/>
    <property type="molecule type" value="Transcribed_RNA"/>
</dbReference>
<organism evidence="2">
    <name type="scientific">Polytomella parva</name>
    <dbReference type="NCBI Taxonomy" id="51329"/>
    <lineage>
        <taxon>Eukaryota</taxon>
        <taxon>Viridiplantae</taxon>
        <taxon>Chlorophyta</taxon>
        <taxon>core chlorophytes</taxon>
        <taxon>Chlorophyceae</taxon>
        <taxon>CS clade</taxon>
        <taxon>Chlamydomonadales</taxon>
        <taxon>Chlamydomonadaceae</taxon>
        <taxon>Polytomella</taxon>
    </lineage>
</organism>
<evidence type="ECO:0000313" key="2">
    <source>
        <dbReference type="EMBL" id="CAD8780948.1"/>
    </source>
</evidence>
<name>A0A7S0V5U0_9CHLO</name>
<dbReference type="AlphaFoldDB" id="A0A7S0V5U0"/>